<name>A0A9W8YL85_9PEZI</name>
<dbReference type="EMBL" id="JAPEVB010000005">
    <property type="protein sequence ID" value="KAJ4387590.1"/>
    <property type="molecule type" value="Genomic_DNA"/>
</dbReference>
<evidence type="ECO:0000313" key="2">
    <source>
        <dbReference type="Proteomes" id="UP001140453"/>
    </source>
</evidence>
<reference evidence="1" key="1">
    <citation type="submission" date="2022-10" db="EMBL/GenBank/DDBJ databases">
        <title>Tapping the CABI collections for fungal endophytes: first genome assemblies for Collariella, Neodidymelliopsis, Ascochyta clinopodiicola, Didymella pomorum, Didymosphaeria variabile, Neocosmospora piperis and Neocucurbitaria cava.</title>
        <authorList>
            <person name="Hill R."/>
        </authorList>
    </citation>
    <scope>NUCLEOTIDE SEQUENCE</scope>
    <source>
        <strain evidence="1">IMI 355082</strain>
    </source>
</reference>
<keyword evidence="2" id="KW-1185">Reference proteome</keyword>
<gene>
    <name evidence="1" type="ORF">N0V93_008185</name>
</gene>
<dbReference type="AlphaFoldDB" id="A0A9W8YL85"/>
<protein>
    <submittedName>
        <fullName evidence="1">Uncharacterized protein</fullName>
    </submittedName>
</protein>
<proteinExistence type="predicted"/>
<comment type="caution">
    <text evidence="1">The sequence shown here is derived from an EMBL/GenBank/DDBJ whole genome shotgun (WGS) entry which is preliminary data.</text>
</comment>
<evidence type="ECO:0000313" key="1">
    <source>
        <dbReference type="EMBL" id="KAJ4387590.1"/>
    </source>
</evidence>
<accession>A0A9W8YL85</accession>
<dbReference type="Proteomes" id="UP001140453">
    <property type="component" value="Unassembled WGS sequence"/>
</dbReference>
<organism evidence="1 2">
    <name type="scientific">Gnomoniopsis smithogilvyi</name>
    <dbReference type="NCBI Taxonomy" id="1191159"/>
    <lineage>
        <taxon>Eukaryota</taxon>
        <taxon>Fungi</taxon>
        <taxon>Dikarya</taxon>
        <taxon>Ascomycota</taxon>
        <taxon>Pezizomycotina</taxon>
        <taxon>Sordariomycetes</taxon>
        <taxon>Sordariomycetidae</taxon>
        <taxon>Diaporthales</taxon>
        <taxon>Gnomoniaceae</taxon>
        <taxon>Gnomoniopsis</taxon>
    </lineage>
</organism>
<sequence>MHFLTSLSTLHIRNLVGKLQIRMDIAHDLYLFVKARGDDLLLSSPIRYDSSSPSSITSNQDVKMNLGAHRRATSTAGEVFKVCDANHVLHFDKSDNKSELLCLCLQTCTSHAKTSKILEFVDPLQTGAKDHASLRPRSNASIDKSVPLGNIGCLDRSKPAVTQSITPEKSTFTGCVDSANAPDAPTKTSIKLRSSQIRPLPGNITLKMDQDITSSSDHDTDSNSVSSFLDKGKCHRNKSKLIAEIIKNLMA</sequence>